<keyword evidence="8" id="KW-1185">Reference proteome</keyword>
<dbReference type="GO" id="GO:0005886">
    <property type="term" value="C:plasma membrane"/>
    <property type="evidence" value="ECO:0007669"/>
    <property type="project" value="UniProtKB-SubCell"/>
</dbReference>
<dbReference type="PANTHER" id="PTHR42770">
    <property type="entry name" value="AMINO ACID TRANSPORTER-RELATED"/>
    <property type="match status" value="1"/>
</dbReference>
<sequence>MDKSKANTGQLTAHIGLWQGVALYVSAIVGAGVLVLPGQIASSAGPASLVSWLVACLIGALLALLFVGLARRLPGAGGIATYVGEAYGATAGGLAGWVYFVAGAVGQTIVPLTGGYYVAEAFSLSSGWAYLVAAGILAVAVGANLAGAKVSTGAQLGLALSVSLALLITIVAAIPRMDSTQLTPFTPHGVPPIGSGVIVLFFAFAGWEAVAHLVGEFRRPNRDVPRAVGITIVIVTVLYLGTAAAVVFTGTYGSPETDRIAIGLLQEEAFGGHSALAAAIMAVVISLGTTNAFIAGVSRLGYSLAKEKWLPRPAAYVSNSVPVGGVLAVALIAFVGLGLAWLMSWGTETLVVIPSTLVVFVYLAAAVAGVKLLKGRERAAAAVSVVLIAVVVPSSLGYVLIPLIVIGVALIMRFALRKFDGPAAPTASSSAIASVRSRLREAMKTGE</sequence>
<feature type="transmembrane region" description="Helical" evidence="6">
    <location>
        <begin position="227"/>
        <end position="248"/>
    </location>
</feature>
<dbReference type="PIRSF" id="PIRSF006060">
    <property type="entry name" value="AA_transporter"/>
    <property type="match status" value="1"/>
</dbReference>
<keyword evidence="5 6" id="KW-0472">Membrane</keyword>
<feature type="transmembrane region" description="Helical" evidence="6">
    <location>
        <begin position="52"/>
        <end position="70"/>
    </location>
</feature>
<evidence type="ECO:0000313" key="7">
    <source>
        <dbReference type="EMBL" id="SDS18773.1"/>
    </source>
</evidence>
<accession>A0A1H1Q640</accession>
<dbReference type="Gene3D" id="1.20.1740.10">
    <property type="entry name" value="Amino acid/polyamine transporter I"/>
    <property type="match status" value="1"/>
</dbReference>
<protein>
    <submittedName>
        <fullName evidence="7">Amino acid/polyamine/organocation transporter, APC superfamily</fullName>
    </submittedName>
</protein>
<dbReference type="PANTHER" id="PTHR42770:SF13">
    <property type="entry name" value="L-METHIONINE_BRANCHED-CHAIN AMINO ACID EXPORTER YJEH"/>
    <property type="match status" value="1"/>
</dbReference>
<proteinExistence type="predicted"/>
<feature type="transmembrane region" description="Helical" evidence="6">
    <location>
        <begin position="275"/>
        <end position="302"/>
    </location>
</feature>
<comment type="subcellular location">
    <subcellularLocation>
        <location evidence="1">Cell membrane</location>
        <topology evidence="1">Multi-pass membrane protein</topology>
    </subcellularLocation>
</comment>
<feature type="transmembrane region" description="Helical" evidence="6">
    <location>
        <begin position="21"/>
        <end position="40"/>
    </location>
</feature>
<dbReference type="Pfam" id="PF13520">
    <property type="entry name" value="AA_permease_2"/>
    <property type="match status" value="1"/>
</dbReference>
<reference evidence="7" key="1">
    <citation type="submission" date="2016-10" db="EMBL/GenBank/DDBJ databases">
        <authorList>
            <person name="Varghese N."/>
            <person name="Submissions S."/>
        </authorList>
    </citation>
    <scope>NUCLEOTIDE SEQUENCE [LARGE SCALE GENOMIC DNA]</scope>
    <source>
        <strain evidence="7">DSM 22082</strain>
    </source>
</reference>
<dbReference type="InterPro" id="IPR002293">
    <property type="entry name" value="AA/rel_permease1"/>
</dbReference>
<dbReference type="InterPro" id="IPR050367">
    <property type="entry name" value="APC_superfamily"/>
</dbReference>
<dbReference type="STRING" id="629680.SAMN04489751_1436"/>
<keyword evidence="2" id="KW-1003">Cell membrane</keyword>
<feature type="transmembrane region" description="Helical" evidence="6">
    <location>
        <begin position="154"/>
        <end position="174"/>
    </location>
</feature>
<keyword evidence="4 6" id="KW-1133">Transmembrane helix</keyword>
<organism evidence="7 8">
    <name type="scientific">Brevibacterium sandarakinum</name>
    <dbReference type="NCBI Taxonomy" id="629680"/>
    <lineage>
        <taxon>Bacteria</taxon>
        <taxon>Bacillati</taxon>
        <taxon>Actinomycetota</taxon>
        <taxon>Actinomycetes</taxon>
        <taxon>Micrococcales</taxon>
        <taxon>Brevibacteriaceae</taxon>
        <taxon>Brevibacterium</taxon>
    </lineage>
</organism>
<dbReference type="RefSeq" id="WP_092104371.1">
    <property type="nucleotide sequence ID" value="NZ_LT629739.1"/>
</dbReference>
<feature type="transmembrane region" description="Helical" evidence="6">
    <location>
        <begin position="194"/>
        <end position="215"/>
    </location>
</feature>
<evidence type="ECO:0000256" key="1">
    <source>
        <dbReference type="ARBA" id="ARBA00004651"/>
    </source>
</evidence>
<dbReference type="GO" id="GO:0022857">
    <property type="term" value="F:transmembrane transporter activity"/>
    <property type="evidence" value="ECO:0007669"/>
    <property type="project" value="InterPro"/>
</dbReference>
<dbReference type="AlphaFoldDB" id="A0A1H1Q640"/>
<keyword evidence="3 6" id="KW-0812">Transmembrane</keyword>
<evidence type="ECO:0000256" key="2">
    <source>
        <dbReference type="ARBA" id="ARBA00022475"/>
    </source>
</evidence>
<evidence type="ECO:0000313" key="8">
    <source>
        <dbReference type="Proteomes" id="UP000199700"/>
    </source>
</evidence>
<dbReference type="Proteomes" id="UP000199700">
    <property type="component" value="Chromosome"/>
</dbReference>
<feature type="transmembrane region" description="Helical" evidence="6">
    <location>
        <begin position="350"/>
        <end position="373"/>
    </location>
</feature>
<feature type="transmembrane region" description="Helical" evidence="6">
    <location>
        <begin position="323"/>
        <end position="344"/>
    </location>
</feature>
<feature type="transmembrane region" description="Helical" evidence="6">
    <location>
        <begin position="385"/>
        <end position="412"/>
    </location>
</feature>
<evidence type="ECO:0000256" key="6">
    <source>
        <dbReference type="SAM" id="Phobius"/>
    </source>
</evidence>
<gene>
    <name evidence="7" type="ORF">SAMN04489751_1436</name>
</gene>
<name>A0A1H1Q640_BRESA</name>
<evidence type="ECO:0000256" key="4">
    <source>
        <dbReference type="ARBA" id="ARBA00022989"/>
    </source>
</evidence>
<dbReference type="OrthoDB" id="9117841at2"/>
<evidence type="ECO:0000256" key="3">
    <source>
        <dbReference type="ARBA" id="ARBA00022692"/>
    </source>
</evidence>
<dbReference type="EMBL" id="LT629739">
    <property type="protein sequence ID" value="SDS18773.1"/>
    <property type="molecule type" value="Genomic_DNA"/>
</dbReference>
<feature type="transmembrane region" description="Helical" evidence="6">
    <location>
        <begin position="82"/>
        <end position="107"/>
    </location>
</feature>
<feature type="transmembrane region" description="Helical" evidence="6">
    <location>
        <begin position="127"/>
        <end position="147"/>
    </location>
</feature>
<evidence type="ECO:0000256" key="5">
    <source>
        <dbReference type="ARBA" id="ARBA00023136"/>
    </source>
</evidence>